<sequence length="384" mass="42272">MSAEQSHLPPLAGSGLTHSSPETLRQTQQAATTAGCDERQALQHQQQQASGHHAGSPPHAAAERLPAGIQPQYQQLPASGQHTGLSPSPAPDVVPAQHPPQSQQEPTSGQHAGLPSASAPDKLPAQYQPWHHHHEQQQLLKTGADDGSDEDPDEHLELQRTVHALQRELAMTRSRQEKDEQLVSSLQHVFMNNMAMSSKGRRALLNLTSAYTYLFEVPETDCSVAQADNFPWQHGWEGPPGKPSVAQGVWHAIICCNGNAEMTFESLLPGMEGHLMNIQHLMRDPPRIWMQCLKLYARHVTNFLDKARGDMASPYAHQAALLGIELAAVIICKSGRIPQQHHAFQSNWASSKLSARHHHFAEIAGECAFSEAQKTKAIKKRQLY</sequence>
<protein>
    <submittedName>
        <fullName evidence="2">Uncharacterized protein</fullName>
    </submittedName>
</protein>
<feature type="compositionally biased region" description="Polar residues" evidence="1">
    <location>
        <begin position="99"/>
        <end position="110"/>
    </location>
</feature>
<accession>A0AAW1QIW5</accession>
<evidence type="ECO:0000313" key="3">
    <source>
        <dbReference type="Proteomes" id="UP001438707"/>
    </source>
</evidence>
<feature type="compositionally biased region" description="Polar residues" evidence="1">
    <location>
        <begin position="71"/>
        <end position="86"/>
    </location>
</feature>
<gene>
    <name evidence="2" type="ORF">WJX74_002711</name>
</gene>
<dbReference type="EMBL" id="JALJOS010000038">
    <property type="protein sequence ID" value="KAK9821356.1"/>
    <property type="molecule type" value="Genomic_DNA"/>
</dbReference>
<feature type="compositionally biased region" description="Polar residues" evidence="1">
    <location>
        <begin position="16"/>
        <end position="25"/>
    </location>
</feature>
<feature type="region of interest" description="Disordered" evidence="1">
    <location>
        <begin position="1"/>
        <end position="124"/>
    </location>
</feature>
<name>A0AAW1QIW5_9CHLO</name>
<comment type="caution">
    <text evidence="2">The sequence shown here is derived from an EMBL/GenBank/DDBJ whole genome shotgun (WGS) entry which is preliminary data.</text>
</comment>
<dbReference type="AlphaFoldDB" id="A0AAW1QIW5"/>
<feature type="compositionally biased region" description="Low complexity" evidence="1">
    <location>
        <begin position="42"/>
        <end position="60"/>
    </location>
</feature>
<organism evidence="2 3">
    <name type="scientific">Apatococcus lobatus</name>
    <dbReference type="NCBI Taxonomy" id="904363"/>
    <lineage>
        <taxon>Eukaryota</taxon>
        <taxon>Viridiplantae</taxon>
        <taxon>Chlorophyta</taxon>
        <taxon>core chlorophytes</taxon>
        <taxon>Trebouxiophyceae</taxon>
        <taxon>Chlorellales</taxon>
        <taxon>Chlorellaceae</taxon>
        <taxon>Apatococcus</taxon>
    </lineage>
</organism>
<keyword evidence="3" id="KW-1185">Reference proteome</keyword>
<evidence type="ECO:0000256" key="1">
    <source>
        <dbReference type="SAM" id="MobiDB-lite"/>
    </source>
</evidence>
<dbReference type="Proteomes" id="UP001438707">
    <property type="component" value="Unassembled WGS sequence"/>
</dbReference>
<proteinExistence type="predicted"/>
<evidence type="ECO:0000313" key="2">
    <source>
        <dbReference type="EMBL" id="KAK9821356.1"/>
    </source>
</evidence>
<reference evidence="2 3" key="1">
    <citation type="journal article" date="2024" name="Nat. Commun.">
        <title>Phylogenomics reveals the evolutionary origins of lichenization in chlorophyte algae.</title>
        <authorList>
            <person name="Puginier C."/>
            <person name="Libourel C."/>
            <person name="Otte J."/>
            <person name="Skaloud P."/>
            <person name="Haon M."/>
            <person name="Grisel S."/>
            <person name="Petersen M."/>
            <person name="Berrin J.G."/>
            <person name="Delaux P.M."/>
            <person name="Dal Grande F."/>
            <person name="Keller J."/>
        </authorList>
    </citation>
    <scope>NUCLEOTIDE SEQUENCE [LARGE SCALE GENOMIC DNA]</scope>
    <source>
        <strain evidence="2 3">SAG 2145</strain>
    </source>
</reference>